<sequence>RHVVETYFGFDEESVDSETSSLTSYNTDLTDRTPATPEEDLDESFSREESELRFRQLTREYQALQRAYALLQEQAGGTLDAEREARTREQLHIDLSSCQTKILDLEKALAERGQDSKWVEEKQYLLRTNQELHEKISALQQAELRLQAEVQDARDQNELLEFRVLELEEREHRSPALNLHMSAFPENSSSALQKYCHQQGVKDVIIPELMKRLDILGDNGNLRNEEQVAVIQAGTVISLCEKWLKQIDSTETALTQKMIDLENDKELFSKQKGYLEEELDYRKQALDQAYLQEQPACRAVAESLTDRQRDELRLAVDKLRRQILRQSRQFDSQILQERMELLQQAQQRIRDLEDRLELQKRQIKDIEEKFDSYPRNSMQHSYRLDQRLHMLRDEVRMMTRDKERGEQVWRDRLQRCQRQLKAKEEEMSRQSQYFENFKTQLQHKIRLARDREQSQQNRIYTLEKQLLDMTSSVGNEREAEKDIQGGPVKDATQTPSEARLQGFILSLQEDLRVLLEREEHGMTERRRLMEQLQESQENSHFLGCKVEEMKAEEQQLKLSESSLMEEAGELKEENQRLKQSLTDAAKHTATCPGTNTVSRTAMGEFHLFTSWWQQRAYRTTQRITLHLPNQKIRLKPLKKNNTSPQSLSLTTEKLDELKLGTWCSRGILNMEESPSEESEALMEAYRSLGLGDDLKALQDQCDRLEVTLGKTQEQLRMMDQENTRMKLQLKKDSEKQEADAQQGSSKGEVSTLPPSDGGEDELVLALNQENRALAERIQELLAHNELREEEIKRERTHLRQHISELEADRVTLKQESQEQECLITELTKKTEDDLNSIIELQQRLVESEQRMEESQIGNKLQSEFSAATSGRFQQKNLEECVDSLVESMLKGDEPRLESSQQAEDLTVVTAASSQHNNQDDLLSSLHVSTLTDKVSQLTKTVQSLKTEEEELSGCLNTLRAHQREVSLSVQTQTEVKQQLTRTVWGLKEEKDGISKSVAGLKQEREQLTRTVCGFKDERDQLIRSTSGLKEEKESLSGLEIEKEKLLESLSHGKEERDQIMQSLQSVQTESEQLSQAVLHLKQERDELTDSLKCLKKQRDEERSSSTSQEEVIKSAIILREDEERIEHSISCLKQEEKKMKLLLQGLREERDRLKAALPSPTQTERRNQKQPLTTETETGDTQRCLTRDHRGNTEEEQSDLRRELEALGAELETSHEELDQSRVDNKRLQRELCQSESRREEAERKAADKVVRMTVVANRMEETREENDNLTTQLKQLQSKVTGLLRERTDALSLKTHVEERHNILTAQLKAKTVALEELNSEYIALKRGQGSKDDLSTALVSLRTRYNDIRAKYDELLKKRSHTDLEVAPLRAKLSCLVVKCQERNSLLVQMMKDMHRRGCADSTLTLQVERLLSDAALHDYTAAFTPGSTVKTRDHSAGFTPGFISKFQDYTSGLTEDQSCSSIPLLVNQLYQNELIPESGVKCRELKSEKQSTLVTAVADCIREVTPAPTATLHERLQATPSLVVPELKESFKSNPAPLSPSASRPEKCHHQNMKGKSSPDPIPGTRSSLSPSPLPSRERVSPSRRLSSPEKIINLHEQLQRTLMSSYQDPEGRGRRHQPRKCLSFSAPADLRPASLTKKQSLSLNDQNTNSLLTAASARSKSARKSTTALEKTKTARPKPEAPAEVRSVEVIRTVGQSSLLIGWERPPLDELGCSNGAFVYGYRVFVDGDFHKSVMSSACTKCILENVNLSVPVNISVQTLGSEALTSNFVHALYSTSVRTDSLQT</sequence>
<keyword evidence="2" id="KW-1185">Reference proteome</keyword>
<proteinExistence type="predicted"/>
<feature type="non-terminal residue" evidence="1">
    <location>
        <position position="1"/>
    </location>
</feature>
<accession>A0ACB9WX56</accession>
<gene>
    <name evidence="1" type="ORF">KUCAC02_003964</name>
</gene>
<protein>
    <submittedName>
        <fullName evidence="1">Uncharacterized protein</fullName>
    </submittedName>
</protein>
<evidence type="ECO:0000313" key="2">
    <source>
        <dbReference type="Proteomes" id="UP001057452"/>
    </source>
</evidence>
<organism evidence="1 2">
    <name type="scientific">Chaenocephalus aceratus</name>
    <name type="common">Blackfin icefish</name>
    <name type="synonym">Chaenichthys aceratus</name>
    <dbReference type="NCBI Taxonomy" id="36190"/>
    <lineage>
        <taxon>Eukaryota</taxon>
        <taxon>Metazoa</taxon>
        <taxon>Chordata</taxon>
        <taxon>Craniata</taxon>
        <taxon>Vertebrata</taxon>
        <taxon>Euteleostomi</taxon>
        <taxon>Actinopterygii</taxon>
        <taxon>Neopterygii</taxon>
        <taxon>Teleostei</taxon>
        <taxon>Neoteleostei</taxon>
        <taxon>Acanthomorphata</taxon>
        <taxon>Eupercaria</taxon>
        <taxon>Perciformes</taxon>
        <taxon>Notothenioidei</taxon>
        <taxon>Channichthyidae</taxon>
        <taxon>Chaenocephalus</taxon>
    </lineage>
</organism>
<name>A0ACB9WX56_CHAAC</name>
<comment type="caution">
    <text evidence="1">The sequence shown here is derived from an EMBL/GenBank/DDBJ whole genome shotgun (WGS) entry which is preliminary data.</text>
</comment>
<evidence type="ECO:0000313" key="1">
    <source>
        <dbReference type="EMBL" id="KAI4818660.1"/>
    </source>
</evidence>
<dbReference type="EMBL" id="CM043794">
    <property type="protein sequence ID" value="KAI4818660.1"/>
    <property type="molecule type" value="Genomic_DNA"/>
</dbReference>
<dbReference type="Proteomes" id="UP001057452">
    <property type="component" value="Chromosome 10"/>
</dbReference>
<reference evidence="1" key="1">
    <citation type="submission" date="2022-05" db="EMBL/GenBank/DDBJ databases">
        <title>Chromosome-level genome of Chaenocephalus aceratus.</title>
        <authorList>
            <person name="Park H."/>
        </authorList>
    </citation>
    <scope>NUCLEOTIDE SEQUENCE</scope>
    <source>
        <strain evidence="1">KU_202001</strain>
    </source>
</reference>